<protein>
    <submittedName>
        <fullName evidence="2">Uncharacterized protein</fullName>
    </submittedName>
</protein>
<comment type="caution">
    <text evidence="2">The sequence shown here is derived from an EMBL/GenBank/DDBJ whole genome shotgun (WGS) entry which is preliminary data.</text>
</comment>
<reference evidence="2 3" key="1">
    <citation type="submission" date="2019-07" db="EMBL/GenBank/DDBJ databases">
        <authorList>
            <person name="Zhou L.-Y."/>
        </authorList>
    </citation>
    <scope>NUCLEOTIDE SEQUENCE [LARGE SCALE GENOMIC DNA]</scope>
    <source>
        <strain evidence="2 3">YIM 101269</strain>
    </source>
</reference>
<name>A0A553JZE2_9ACTN</name>
<evidence type="ECO:0000313" key="2">
    <source>
        <dbReference type="EMBL" id="TRY17821.1"/>
    </source>
</evidence>
<evidence type="ECO:0000256" key="1">
    <source>
        <dbReference type="SAM" id="MobiDB-lite"/>
    </source>
</evidence>
<dbReference type="OrthoDB" id="3722033at2"/>
<dbReference type="RefSeq" id="WP_143938561.1">
    <property type="nucleotide sequence ID" value="NZ_VKKG01000004.1"/>
</dbReference>
<proteinExistence type="predicted"/>
<sequence length="281" mass="30800">MSPQPIRPGEGKFPDDQISIPVPPSRFQTGQTGIYRRDSSVPVTESYRQTIIRIWPLGIEKPAIDLAPAPGEESQSPTELFGPEVDRVYVISGVKAFDRLTTRMEDADTLLRLRWRLDFHGWDWRPTVATSPERAWVEGGAILLDGTAEEVRYLAQLHGQPVVLRWDEHGMAPVPVLPGVDVGDPTPVPVRLRPALTGCPLRRGADGVCKVYGGPWTSSSREAALVWQHHRAMLIDAFGCDVCHADGGRGARGAVDLFTPSRTGGWQWGTPRTAVAADDDA</sequence>
<feature type="region of interest" description="Disordered" evidence="1">
    <location>
        <begin position="1"/>
        <end position="33"/>
    </location>
</feature>
<dbReference type="EMBL" id="VKKG01000004">
    <property type="protein sequence ID" value="TRY17821.1"/>
    <property type="molecule type" value="Genomic_DNA"/>
</dbReference>
<organism evidence="2 3">
    <name type="scientific">Tessaracoccus rhinocerotis</name>
    <dbReference type="NCBI Taxonomy" id="1689449"/>
    <lineage>
        <taxon>Bacteria</taxon>
        <taxon>Bacillati</taxon>
        <taxon>Actinomycetota</taxon>
        <taxon>Actinomycetes</taxon>
        <taxon>Propionibacteriales</taxon>
        <taxon>Propionibacteriaceae</taxon>
        <taxon>Tessaracoccus</taxon>
    </lineage>
</organism>
<gene>
    <name evidence="2" type="ORF">FOJ82_11170</name>
</gene>
<keyword evidence="3" id="KW-1185">Reference proteome</keyword>
<evidence type="ECO:0000313" key="3">
    <source>
        <dbReference type="Proteomes" id="UP000317638"/>
    </source>
</evidence>
<dbReference type="Proteomes" id="UP000317638">
    <property type="component" value="Unassembled WGS sequence"/>
</dbReference>
<accession>A0A553JZE2</accession>
<dbReference type="AlphaFoldDB" id="A0A553JZE2"/>